<name>A0A9P5SC08_9FUNG</name>
<reference evidence="1" key="1">
    <citation type="journal article" date="2020" name="Fungal Divers.">
        <title>Resolving the Mortierellaceae phylogeny through synthesis of multi-gene phylogenetics and phylogenomics.</title>
        <authorList>
            <person name="Vandepol N."/>
            <person name="Liber J."/>
            <person name="Desiro A."/>
            <person name="Na H."/>
            <person name="Kennedy M."/>
            <person name="Barry K."/>
            <person name="Grigoriev I.V."/>
            <person name="Miller A.N."/>
            <person name="O'Donnell K."/>
            <person name="Stajich J.E."/>
            <person name="Bonito G."/>
        </authorList>
    </citation>
    <scope>NUCLEOTIDE SEQUENCE</scope>
    <source>
        <strain evidence="1">NVP1</strain>
    </source>
</reference>
<evidence type="ECO:0000313" key="2">
    <source>
        <dbReference type="Proteomes" id="UP000696485"/>
    </source>
</evidence>
<dbReference type="EMBL" id="JAAAUY010001488">
    <property type="protein sequence ID" value="KAF9322655.1"/>
    <property type="molecule type" value="Genomic_DNA"/>
</dbReference>
<comment type="caution">
    <text evidence="1">The sequence shown here is derived from an EMBL/GenBank/DDBJ whole genome shotgun (WGS) entry which is preliminary data.</text>
</comment>
<organism evidence="1 2">
    <name type="scientific">Podila minutissima</name>
    <dbReference type="NCBI Taxonomy" id="64525"/>
    <lineage>
        <taxon>Eukaryota</taxon>
        <taxon>Fungi</taxon>
        <taxon>Fungi incertae sedis</taxon>
        <taxon>Mucoromycota</taxon>
        <taxon>Mortierellomycotina</taxon>
        <taxon>Mortierellomycetes</taxon>
        <taxon>Mortierellales</taxon>
        <taxon>Mortierellaceae</taxon>
        <taxon>Podila</taxon>
    </lineage>
</organism>
<evidence type="ECO:0000313" key="1">
    <source>
        <dbReference type="EMBL" id="KAF9322655.1"/>
    </source>
</evidence>
<protein>
    <submittedName>
        <fullName evidence="1">Uncharacterized protein</fullName>
    </submittedName>
</protein>
<dbReference type="AlphaFoldDB" id="A0A9P5SC08"/>
<accession>A0A9P5SC08</accession>
<proteinExistence type="predicted"/>
<sequence length="305" mass="33459">TRGEAATLPEIPQSFSSSNHREMFMHARADLEIAGEVDKDTLTVLSGIINTISPAAQGFTLSPMIKAESLMPSLSSRLPSIEALLAELLTALCPDLDNDPQAESTLVGLQVKVWELLAKTARNGSAKNKEQKAAVALLKVMNQICSLLENKQLEPPHSEHVFVSAWSNIMNAPFQGSLVRVIPGELASVAAKGSRILVEEEFGLTNKYICGRKVDLSVRLYADHTWQNEIAVYEFKYSSASDAICRQQQQKFVRLNGAILLDLEQRGVNINNSYPIVAEGRGLALDLYTLRRYDDVLGAGRSTFS</sequence>
<dbReference type="Proteomes" id="UP000696485">
    <property type="component" value="Unassembled WGS sequence"/>
</dbReference>
<keyword evidence="2" id="KW-1185">Reference proteome</keyword>
<feature type="non-terminal residue" evidence="1">
    <location>
        <position position="305"/>
    </location>
</feature>
<gene>
    <name evidence="1" type="ORF">BG006_002169</name>
</gene>